<evidence type="ECO:0000256" key="1">
    <source>
        <dbReference type="SAM" id="MobiDB-lite"/>
    </source>
</evidence>
<accession>A0A5C6ACC1</accession>
<dbReference type="OrthoDB" id="286571at2"/>
<feature type="region of interest" description="Disordered" evidence="1">
    <location>
        <begin position="205"/>
        <end position="227"/>
    </location>
</feature>
<organism evidence="2 3">
    <name type="scientific">Botrimarina colliarenosi</name>
    <dbReference type="NCBI Taxonomy" id="2528001"/>
    <lineage>
        <taxon>Bacteria</taxon>
        <taxon>Pseudomonadati</taxon>
        <taxon>Planctomycetota</taxon>
        <taxon>Planctomycetia</taxon>
        <taxon>Pirellulales</taxon>
        <taxon>Lacipirellulaceae</taxon>
        <taxon>Botrimarina</taxon>
    </lineage>
</organism>
<dbReference type="RefSeq" id="WP_146445710.1">
    <property type="nucleotide sequence ID" value="NZ_SJPR01000004.1"/>
</dbReference>
<gene>
    <name evidence="2" type="ORF">Pla108_29800</name>
</gene>
<protein>
    <submittedName>
        <fullName evidence="2">Uncharacterized protein</fullName>
    </submittedName>
</protein>
<proteinExistence type="predicted"/>
<evidence type="ECO:0000313" key="2">
    <source>
        <dbReference type="EMBL" id="TWT95903.1"/>
    </source>
</evidence>
<dbReference type="Proteomes" id="UP000317421">
    <property type="component" value="Unassembled WGS sequence"/>
</dbReference>
<dbReference type="EMBL" id="SJPR01000004">
    <property type="protein sequence ID" value="TWT95903.1"/>
    <property type="molecule type" value="Genomic_DNA"/>
</dbReference>
<keyword evidence="3" id="KW-1185">Reference proteome</keyword>
<evidence type="ECO:0000313" key="3">
    <source>
        <dbReference type="Proteomes" id="UP000317421"/>
    </source>
</evidence>
<sequence>METPESKPRLRPRISLLSLLLLTAIVALSLALWGESSRRWPLEREIQALRREVGEVAVADPTKMYVQPLDNSVDNRMHFRWRAYVPPGRAGVVTVLVQQPWKNREGYLTMTLDAGDSGFELVTLPAVAGDLWMYSLRSSSTVRRSGSSNPRPPWLGQGGEPVGLTFDDFDPQPGVAEGHEAALMDLAGQSENGEPVRVIVTAKHYPPANLPPSSNSAGHQKLNKNQP</sequence>
<reference evidence="2 3" key="1">
    <citation type="submission" date="2019-02" db="EMBL/GenBank/DDBJ databases">
        <title>Deep-cultivation of Planctomycetes and their phenomic and genomic characterization uncovers novel biology.</title>
        <authorList>
            <person name="Wiegand S."/>
            <person name="Jogler M."/>
            <person name="Boedeker C."/>
            <person name="Pinto D."/>
            <person name="Vollmers J."/>
            <person name="Rivas-Marin E."/>
            <person name="Kohn T."/>
            <person name="Peeters S.H."/>
            <person name="Heuer A."/>
            <person name="Rast P."/>
            <person name="Oberbeckmann S."/>
            <person name="Bunk B."/>
            <person name="Jeske O."/>
            <person name="Meyerdierks A."/>
            <person name="Storesund J.E."/>
            <person name="Kallscheuer N."/>
            <person name="Luecker S."/>
            <person name="Lage O.M."/>
            <person name="Pohl T."/>
            <person name="Merkel B.J."/>
            <person name="Hornburger P."/>
            <person name="Mueller R.-W."/>
            <person name="Bruemmer F."/>
            <person name="Labrenz M."/>
            <person name="Spormann A.M."/>
            <person name="Op Den Camp H."/>
            <person name="Overmann J."/>
            <person name="Amann R."/>
            <person name="Jetten M.S.M."/>
            <person name="Mascher T."/>
            <person name="Medema M.H."/>
            <person name="Devos D.P."/>
            <person name="Kaster A.-K."/>
            <person name="Ovreas L."/>
            <person name="Rohde M."/>
            <person name="Galperin M.Y."/>
            <person name="Jogler C."/>
        </authorList>
    </citation>
    <scope>NUCLEOTIDE SEQUENCE [LARGE SCALE GENOMIC DNA]</scope>
    <source>
        <strain evidence="2 3">Pla108</strain>
    </source>
</reference>
<comment type="caution">
    <text evidence="2">The sequence shown here is derived from an EMBL/GenBank/DDBJ whole genome shotgun (WGS) entry which is preliminary data.</text>
</comment>
<dbReference type="AlphaFoldDB" id="A0A5C6ACC1"/>
<name>A0A5C6ACC1_9BACT</name>